<gene>
    <name evidence="5" type="ORF">S03H2_30535</name>
</gene>
<organism evidence="5">
    <name type="scientific">marine sediment metagenome</name>
    <dbReference type="NCBI Taxonomy" id="412755"/>
    <lineage>
        <taxon>unclassified sequences</taxon>
        <taxon>metagenomes</taxon>
        <taxon>ecological metagenomes</taxon>
    </lineage>
</organism>
<sequence>MNIEFWEKEAVYILFVDIYVINYSGNLIDAGGVSALAILISSRIPEGQWKDGKLEWTGKYLTGKTIVNEIPMVVTYGKIGDIIFLDPSLPEELVCDGRISISVTEDKITSIQKSGYATFSIEEIEMLTKKTFEISNKTK</sequence>
<evidence type="ECO:0000313" key="5">
    <source>
        <dbReference type="EMBL" id="GAH56920.1"/>
    </source>
</evidence>
<dbReference type="Gene3D" id="3.30.230.70">
    <property type="entry name" value="GHMP Kinase, N-terminal domain"/>
    <property type="match status" value="1"/>
</dbReference>
<dbReference type="AlphaFoldDB" id="X1HIN7"/>
<dbReference type="EMBL" id="BARU01018474">
    <property type="protein sequence ID" value="GAH56920.1"/>
    <property type="molecule type" value="Genomic_DNA"/>
</dbReference>
<dbReference type="GO" id="GO:0000177">
    <property type="term" value="C:cytoplasmic exosome (RNase complex)"/>
    <property type="evidence" value="ECO:0007669"/>
    <property type="project" value="TreeGrafter"/>
</dbReference>
<feature type="domain" description="Exoribonuclease phosphorolytic" evidence="4">
    <location>
        <begin position="70"/>
        <end position="125"/>
    </location>
</feature>
<evidence type="ECO:0000256" key="3">
    <source>
        <dbReference type="ARBA" id="ARBA00022835"/>
    </source>
</evidence>
<dbReference type="PANTHER" id="PTHR11097">
    <property type="entry name" value="EXOSOME COMPLEX EXONUCLEASE RIBOSOMAL RNA PROCESSING PROTEIN"/>
    <property type="match status" value="1"/>
</dbReference>
<keyword evidence="3" id="KW-0271">Exosome</keyword>
<comment type="caution">
    <text evidence="5">The sequence shown here is derived from an EMBL/GenBank/DDBJ whole genome shotgun (WGS) entry which is preliminary data.</text>
</comment>
<dbReference type="InterPro" id="IPR015847">
    <property type="entry name" value="ExoRNase_PH_dom2"/>
</dbReference>
<dbReference type="PANTHER" id="PTHR11097:SF8">
    <property type="entry name" value="EXOSOME COMPLEX COMPONENT RRP42"/>
    <property type="match status" value="1"/>
</dbReference>
<dbReference type="GO" id="GO:0016075">
    <property type="term" value="P:rRNA catabolic process"/>
    <property type="evidence" value="ECO:0007669"/>
    <property type="project" value="TreeGrafter"/>
</dbReference>
<dbReference type="InterPro" id="IPR050590">
    <property type="entry name" value="Exosome_comp_Rrp42_subfam"/>
</dbReference>
<accession>X1HIN7</accession>
<dbReference type="InterPro" id="IPR020568">
    <property type="entry name" value="Ribosomal_Su5_D2-typ_SF"/>
</dbReference>
<dbReference type="SUPFAM" id="SSF54211">
    <property type="entry name" value="Ribosomal protein S5 domain 2-like"/>
    <property type="match status" value="1"/>
</dbReference>
<keyword evidence="2" id="KW-0963">Cytoplasm</keyword>
<name>X1HIN7_9ZZZZ</name>
<evidence type="ECO:0000256" key="2">
    <source>
        <dbReference type="ARBA" id="ARBA00022490"/>
    </source>
</evidence>
<dbReference type="GO" id="GO:0035925">
    <property type="term" value="F:mRNA 3'-UTR AU-rich region binding"/>
    <property type="evidence" value="ECO:0007669"/>
    <property type="project" value="TreeGrafter"/>
</dbReference>
<feature type="non-terminal residue" evidence="5">
    <location>
        <position position="139"/>
    </location>
</feature>
<evidence type="ECO:0000259" key="4">
    <source>
        <dbReference type="Pfam" id="PF03725"/>
    </source>
</evidence>
<dbReference type="InterPro" id="IPR027408">
    <property type="entry name" value="PNPase/RNase_PH_dom_sf"/>
</dbReference>
<dbReference type="SUPFAM" id="SSF55666">
    <property type="entry name" value="Ribonuclease PH domain 2-like"/>
    <property type="match status" value="1"/>
</dbReference>
<comment type="subcellular location">
    <subcellularLocation>
        <location evidence="1">Cytoplasm</location>
    </subcellularLocation>
</comment>
<dbReference type="InterPro" id="IPR036345">
    <property type="entry name" value="ExoRNase_PH_dom2_sf"/>
</dbReference>
<reference evidence="5" key="1">
    <citation type="journal article" date="2014" name="Front. Microbiol.">
        <title>High frequency of phylogenetically diverse reductive dehalogenase-homologous genes in deep subseafloor sedimentary metagenomes.</title>
        <authorList>
            <person name="Kawai M."/>
            <person name="Futagami T."/>
            <person name="Toyoda A."/>
            <person name="Takaki Y."/>
            <person name="Nishi S."/>
            <person name="Hori S."/>
            <person name="Arai W."/>
            <person name="Tsubouchi T."/>
            <person name="Morono Y."/>
            <person name="Uchiyama I."/>
            <person name="Ito T."/>
            <person name="Fujiyama A."/>
            <person name="Inagaki F."/>
            <person name="Takami H."/>
        </authorList>
    </citation>
    <scope>NUCLEOTIDE SEQUENCE</scope>
    <source>
        <strain evidence="5">Expedition CK06-06</strain>
    </source>
</reference>
<proteinExistence type="predicted"/>
<protein>
    <recommendedName>
        <fullName evidence="4">Exoribonuclease phosphorolytic domain-containing protein</fullName>
    </recommendedName>
</protein>
<dbReference type="Pfam" id="PF03725">
    <property type="entry name" value="RNase_PH_C"/>
    <property type="match status" value="1"/>
</dbReference>
<evidence type="ECO:0000256" key="1">
    <source>
        <dbReference type="ARBA" id="ARBA00004496"/>
    </source>
</evidence>